<evidence type="ECO:0000259" key="4">
    <source>
        <dbReference type="Pfam" id="PF13490"/>
    </source>
</evidence>
<sequence>MVSPGGVPRRMFGWRLPSFSAWSAGSGFPASMSPISPASTQRAPRQRAFRATEHLAHEAIAAYVDGELPMSAYLRAGAHLSMCDECRDQVSAQIQARSALRQSGPVGVPESLLSVLSQIPASAALRSEFPGSEFPVASPTESAQARRKRR</sequence>
<dbReference type="InterPro" id="IPR027383">
    <property type="entry name" value="Znf_put"/>
</dbReference>
<dbReference type="InterPro" id="IPR041916">
    <property type="entry name" value="Anti_sigma_zinc_sf"/>
</dbReference>
<evidence type="ECO:0000313" key="6">
    <source>
        <dbReference type="Proteomes" id="UP000567922"/>
    </source>
</evidence>
<evidence type="ECO:0000256" key="3">
    <source>
        <dbReference type="SAM" id="MobiDB-lite"/>
    </source>
</evidence>
<feature type="domain" description="Putative zinc-finger" evidence="4">
    <location>
        <begin position="56"/>
        <end position="87"/>
    </location>
</feature>
<keyword evidence="1" id="KW-0805">Transcription regulation</keyword>
<keyword evidence="2" id="KW-0804">Transcription</keyword>
<evidence type="ECO:0000256" key="2">
    <source>
        <dbReference type="ARBA" id="ARBA00023163"/>
    </source>
</evidence>
<name>A0A839RIR0_9ACTN</name>
<dbReference type="RefSeq" id="WP_064439745.1">
    <property type="nucleotide sequence ID" value="NZ_BDDI01000005.1"/>
</dbReference>
<dbReference type="Gene3D" id="1.10.10.1320">
    <property type="entry name" value="Anti-sigma factor, zinc-finger domain"/>
    <property type="match status" value="1"/>
</dbReference>
<gene>
    <name evidence="5" type="ORF">FHU29_000542</name>
</gene>
<dbReference type="Proteomes" id="UP000567922">
    <property type="component" value="Unassembled WGS sequence"/>
</dbReference>
<reference evidence="5 6" key="1">
    <citation type="submission" date="2020-08" db="EMBL/GenBank/DDBJ databases">
        <title>Sequencing the genomes of 1000 actinobacteria strains.</title>
        <authorList>
            <person name="Klenk H.-P."/>
        </authorList>
    </citation>
    <scope>NUCLEOTIDE SEQUENCE [LARGE SCALE GENOMIC DNA]</scope>
    <source>
        <strain evidence="5 6">DSM 45258</strain>
    </source>
</reference>
<dbReference type="Pfam" id="PF13490">
    <property type="entry name" value="zf-HC2"/>
    <property type="match status" value="1"/>
</dbReference>
<keyword evidence="6" id="KW-1185">Reference proteome</keyword>
<dbReference type="EMBL" id="JACHWS010000001">
    <property type="protein sequence ID" value="MBB3036108.1"/>
    <property type="molecule type" value="Genomic_DNA"/>
</dbReference>
<organism evidence="5 6">
    <name type="scientific">Hoyosella altamirensis</name>
    <dbReference type="NCBI Taxonomy" id="616997"/>
    <lineage>
        <taxon>Bacteria</taxon>
        <taxon>Bacillati</taxon>
        <taxon>Actinomycetota</taxon>
        <taxon>Actinomycetes</taxon>
        <taxon>Mycobacteriales</taxon>
        <taxon>Hoyosellaceae</taxon>
        <taxon>Hoyosella</taxon>
    </lineage>
</organism>
<dbReference type="AlphaFoldDB" id="A0A839RIR0"/>
<accession>A0A839RIR0</accession>
<feature type="region of interest" description="Disordered" evidence="3">
    <location>
        <begin position="130"/>
        <end position="150"/>
    </location>
</feature>
<evidence type="ECO:0000256" key="1">
    <source>
        <dbReference type="ARBA" id="ARBA00023015"/>
    </source>
</evidence>
<evidence type="ECO:0000313" key="5">
    <source>
        <dbReference type="EMBL" id="MBB3036108.1"/>
    </source>
</evidence>
<comment type="caution">
    <text evidence="5">The sequence shown here is derived from an EMBL/GenBank/DDBJ whole genome shotgun (WGS) entry which is preliminary data.</text>
</comment>
<protein>
    <recommendedName>
        <fullName evidence="4">Putative zinc-finger domain-containing protein</fullName>
    </recommendedName>
</protein>
<proteinExistence type="predicted"/>